<evidence type="ECO:0000313" key="3">
    <source>
        <dbReference type="Proteomes" id="UP000282322"/>
    </source>
</evidence>
<dbReference type="Proteomes" id="UP000282322">
    <property type="component" value="Unassembled WGS sequence"/>
</dbReference>
<sequence length="196" mass="21230">MNRVFLGVGALAVLAGLTAVFEPVVLTVVPSGSSGLVSVIGVLSLTEAARAGYSRYSRSADAPSLPKPERRLVSSRPKSTADVRPSVRGRRSHHAVVVEQKRIRDQLLETAVRVLVQCDGDTRERARERLQTGAWTDDPAAAAFFAPDEHRLPLSDRIESVVTGTDAFEQQANSAVTALSERLAANQSTDRRDDER</sequence>
<reference evidence="2 3" key="1">
    <citation type="submission" date="2018-11" db="EMBL/GenBank/DDBJ databases">
        <title>Taxonoimc description of Halomarina strain SPP-AMP-1.</title>
        <authorList>
            <person name="Pal Y."/>
            <person name="Srinivasana K."/>
            <person name="Verma A."/>
            <person name="Kumar P."/>
        </authorList>
    </citation>
    <scope>NUCLEOTIDE SEQUENCE [LARGE SCALE GENOMIC DNA]</scope>
    <source>
        <strain evidence="2 3">SPP-AMP-1</strain>
    </source>
</reference>
<gene>
    <name evidence="2" type="ORF">EIK79_07720</name>
</gene>
<dbReference type="InterPro" id="IPR055693">
    <property type="entry name" value="DUF7269"/>
</dbReference>
<keyword evidence="3" id="KW-1185">Reference proteome</keyword>
<dbReference type="AlphaFoldDB" id="A0A3P3RCP5"/>
<name>A0A3P3RCP5_9EURY</name>
<protein>
    <submittedName>
        <fullName evidence="2">Uncharacterized protein</fullName>
    </submittedName>
</protein>
<dbReference type="Pfam" id="PF23933">
    <property type="entry name" value="DUF7269"/>
    <property type="match status" value="1"/>
</dbReference>
<comment type="caution">
    <text evidence="2">The sequence shown here is derived from an EMBL/GenBank/DDBJ whole genome shotgun (WGS) entry which is preliminary data.</text>
</comment>
<evidence type="ECO:0000313" key="2">
    <source>
        <dbReference type="EMBL" id="RRJ31277.1"/>
    </source>
</evidence>
<dbReference type="EMBL" id="RRCH01000015">
    <property type="protein sequence ID" value="RRJ31277.1"/>
    <property type="molecule type" value="Genomic_DNA"/>
</dbReference>
<evidence type="ECO:0000256" key="1">
    <source>
        <dbReference type="SAM" id="MobiDB-lite"/>
    </source>
</evidence>
<organism evidence="2 3">
    <name type="scientific">Halocatena pleomorpha</name>
    <dbReference type="NCBI Taxonomy" id="1785090"/>
    <lineage>
        <taxon>Archaea</taxon>
        <taxon>Methanobacteriati</taxon>
        <taxon>Methanobacteriota</taxon>
        <taxon>Stenosarchaea group</taxon>
        <taxon>Halobacteria</taxon>
        <taxon>Halobacteriales</taxon>
        <taxon>Natronomonadaceae</taxon>
        <taxon>Halocatena</taxon>
    </lineage>
</organism>
<feature type="region of interest" description="Disordered" evidence="1">
    <location>
        <begin position="56"/>
        <end position="91"/>
    </location>
</feature>
<accession>A0A3P3RCP5</accession>
<dbReference type="RefSeq" id="WP_124954551.1">
    <property type="nucleotide sequence ID" value="NZ_RRCH01000015.1"/>
</dbReference>
<proteinExistence type="predicted"/>